<proteinExistence type="inferred from homology"/>
<dbReference type="InterPro" id="IPR001279">
    <property type="entry name" value="Metallo-B-lactamas"/>
</dbReference>
<dbReference type="GO" id="GO:0046872">
    <property type="term" value="F:metal ion binding"/>
    <property type="evidence" value="ECO:0007669"/>
    <property type="project" value="UniProtKB-KW"/>
</dbReference>
<keyword evidence="5" id="KW-0862">Zinc</keyword>
<comment type="similarity">
    <text evidence="2">Belongs to the metallo-beta-lactamase superfamily.</text>
</comment>
<reference evidence="7 8" key="1">
    <citation type="journal article" date="2016" name="Mol. Biol. Evol.">
        <title>Comparative Genomics of Early-Diverging Mushroom-Forming Fungi Provides Insights into the Origins of Lignocellulose Decay Capabilities.</title>
        <authorList>
            <person name="Nagy L.G."/>
            <person name="Riley R."/>
            <person name="Tritt A."/>
            <person name="Adam C."/>
            <person name="Daum C."/>
            <person name="Floudas D."/>
            <person name="Sun H."/>
            <person name="Yadav J.S."/>
            <person name="Pangilinan J."/>
            <person name="Larsson K.H."/>
            <person name="Matsuura K."/>
            <person name="Barry K."/>
            <person name="Labutti K."/>
            <person name="Kuo R."/>
            <person name="Ohm R.A."/>
            <person name="Bhattacharya S.S."/>
            <person name="Shirouzu T."/>
            <person name="Yoshinaga Y."/>
            <person name="Martin F.M."/>
            <person name="Grigoriev I.V."/>
            <person name="Hibbett D.S."/>
        </authorList>
    </citation>
    <scope>NUCLEOTIDE SEQUENCE [LARGE SCALE GENOMIC DNA]</scope>
    <source>
        <strain evidence="7 8">HHB12733</strain>
    </source>
</reference>
<evidence type="ECO:0000259" key="6">
    <source>
        <dbReference type="SMART" id="SM00849"/>
    </source>
</evidence>
<name>A0A165ESY6_9BASI</name>
<dbReference type="GO" id="GO:0016787">
    <property type="term" value="F:hydrolase activity"/>
    <property type="evidence" value="ECO:0007669"/>
    <property type="project" value="UniProtKB-KW"/>
</dbReference>
<evidence type="ECO:0000256" key="1">
    <source>
        <dbReference type="ARBA" id="ARBA00001947"/>
    </source>
</evidence>
<keyword evidence="8" id="KW-1185">Reference proteome</keyword>
<evidence type="ECO:0000256" key="4">
    <source>
        <dbReference type="ARBA" id="ARBA00022801"/>
    </source>
</evidence>
<organism evidence="7 8">
    <name type="scientific">Calocera cornea HHB12733</name>
    <dbReference type="NCBI Taxonomy" id="1353952"/>
    <lineage>
        <taxon>Eukaryota</taxon>
        <taxon>Fungi</taxon>
        <taxon>Dikarya</taxon>
        <taxon>Basidiomycota</taxon>
        <taxon>Agaricomycotina</taxon>
        <taxon>Dacrymycetes</taxon>
        <taxon>Dacrymycetales</taxon>
        <taxon>Dacrymycetaceae</taxon>
        <taxon>Calocera</taxon>
    </lineage>
</organism>
<evidence type="ECO:0000313" key="8">
    <source>
        <dbReference type="Proteomes" id="UP000076842"/>
    </source>
</evidence>
<evidence type="ECO:0000256" key="2">
    <source>
        <dbReference type="ARBA" id="ARBA00007749"/>
    </source>
</evidence>
<dbReference type="CDD" id="cd07730">
    <property type="entry name" value="metallo-hydrolase-like_MBL-fold"/>
    <property type="match status" value="1"/>
</dbReference>
<dbReference type="InParanoid" id="A0A165ESY6"/>
<dbReference type="InterPro" id="IPR036866">
    <property type="entry name" value="RibonucZ/Hydroxyglut_hydro"/>
</dbReference>
<comment type="cofactor">
    <cofactor evidence="1">
        <name>Zn(2+)</name>
        <dbReference type="ChEBI" id="CHEBI:29105"/>
    </cofactor>
</comment>
<keyword evidence="4 7" id="KW-0378">Hydrolase</keyword>
<dbReference type="Proteomes" id="UP000076842">
    <property type="component" value="Unassembled WGS sequence"/>
</dbReference>
<evidence type="ECO:0000256" key="3">
    <source>
        <dbReference type="ARBA" id="ARBA00022723"/>
    </source>
</evidence>
<dbReference type="STRING" id="1353952.A0A165ESY6"/>
<feature type="domain" description="Metallo-beta-lactamase" evidence="6">
    <location>
        <begin position="63"/>
        <end position="273"/>
    </location>
</feature>
<gene>
    <name evidence="7" type="ORF">CALCODRAFT_510083</name>
</gene>
<sequence length="343" mass="37945">MATSVPVTGALELDPSILALPIVPLPEGEAVCTISPIINSFVTLQEPIVLYPSPNPQASFRAPSFVFYITHQPTGKSLIYDLGIRFDYETAFSEDYVKVLNGLWKTKIVDDVGKILEKGGVDPAKVHALLFSHEHWDHTGFIAPFTNAELVGGAQTFAAEANLSEQVTALGKTPRIIDFSGEAIQPVGAFERGYDYFGDGSVWLVHTPGHTKDHMSALVRVAPSPDAQYVLVGGDTAHHPCLLCTHAGHTQYQLRATFRNPLAPEGAPEVAMHFDADLARDSIKRTKRMEAEPNVMCVMAHEYGYWKYWRDNDEIMFPGLGLGEWKKRGLKGTRLYDVTEYEE</sequence>
<protein>
    <submittedName>
        <fullName evidence="7">Metallo-hydrolase/oxidoreductase</fullName>
    </submittedName>
</protein>
<dbReference type="SUPFAM" id="SSF56281">
    <property type="entry name" value="Metallo-hydrolase/oxidoreductase"/>
    <property type="match status" value="1"/>
</dbReference>
<dbReference type="PANTHER" id="PTHR42978">
    <property type="entry name" value="QUORUM-QUENCHING LACTONASE YTNP-RELATED-RELATED"/>
    <property type="match status" value="1"/>
</dbReference>
<dbReference type="EMBL" id="KV423994">
    <property type="protein sequence ID" value="KZT55466.1"/>
    <property type="molecule type" value="Genomic_DNA"/>
</dbReference>
<dbReference type="SMART" id="SM00849">
    <property type="entry name" value="Lactamase_B"/>
    <property type="match status" value="1"/>
</dbReference>
<dbReference type="Gene3D" id="3.60.15.10">
    <property type="entry name" value="Ribonuclease Z/Hydroxyacylglutathione hydrolase-like"/>
    <property type="match status" value="1"/>
</dbReference>
<dbReference type="AlphaFoldDB" id="A0A165ESY6"/>
<dbReference type="OrthoDB" id="10250730at2759"/>
<evidence type="ECO:0000256" key="5">
    <source>
        <dbReference type="ARBA" id="ARBA00022833"/>
    </source>
</evidence>
<dbReference type="InterPro" id="IPR051013">
    <property type="entry name" value="MBL_superfamily_lactonases"/>
</dbReference>
<accession>A0A165ESY6</accession>
<evidence type="ECO:0000313" key="7">
    <source>
        <dbReference type="EMBL" id="KZT55466.1"/>
    </source>
</evidence>
<dbReference type="Pfam" id="PF00753">
    <property type="entry name" value="Lactamase_B"/>
    <property type="match status" value="1"/>
</dbReference>
<dbReference type="PANTHER" id="PTHR42978:SF2">
    <property type="entry name" value="102 KBASES UNSTABLE REGION: FROM 1 TO 119443"/>
    <property type="match status" value="1"/>
</dbReference>
<keyword evidence="3" id="KW-0479">Metal-binding</keyword>